<evidence type="ECO:0000313" key="3">
    <source>
        <dbReference type="EMBL" id="SFW50788.1"/>
    </source>
</evidence>
<feature type="compositionally biased region" description="Basic residues" evidence="1">
    <location>
        <begin position="440"/>
        <end position="449"/>
    </location>
</feature>
<dbReference type="InterPro" id="IPR007345">
    <property type="entry name" value="Polysacch_pyruvyl_Trfase"/>
</dbReference>
<sequence length="449" mass="48412">MDEGTDARSRTLSTPWQPAAGDAKMAWVTLRHTVQFGPMVISRTGAPATNSARRALYYLVAPVGHPNYGDELIAASWLGHLARTAPDADVWVDTHSPGPAAVLLDGIHPRARFTDTLWRLCWEAVSDDPWQAAAWVREAVHDPGMMPRLHGGIELLASADVVHVVGGGYINKLWPKQVGLLSGAAAAVARSGGRAAMTGHGLIPASADVAPLLRSLVDHFEVVDVRDEASAALVDVPAGIDDAFLGLGRERYETADDQPEVMLCLQSDLVEVGIGKLAGAVLSTLRSWKVPPDRIGVVEGVPRVDREVFALLERELPGARFYPFSAVWANGLPANPRQTWISTRFHVHLLAAAAGASGVAVSVNPDYYATKHRSLAALGSNWTVLEDLGQVPDRPQAGGYAPDVLDRLRAAKLDVAKAVYLPVERPQPPGAPAEPEPERRRRWPKRFLD</sequence>
<dbReference type="Proteomes" id="UP000182740">
    <property type="component" value="Unassembled WGS sequence"/>
</dbReference>
<evidence type="ECO:0000259" key="2">
    <source>
        <dbReference type="Pfam" id="PF04230"/>
    </source>
</evidence>
<keyword evidence="4" id="KW-1185">Reference proteome</keyword>
<organism evidence="3 4">
    <name type="scientific">Amycolatopsis australiensis</name>
    <dbReference type="NCBI Taxonomy" id="546364"/>
    <lineage>
        <taxon>Bacteria</taxon>
        <taxon>Bacillati</taxon>
        <taxon>Actinomycetota</taxon>
        <taxon>Actinomycetes</taxon>
        <taxon>Pseudonocardiales</taxon>
        <taxon>Pseudonocardiaceae</taxon>
        <taxon>Amycolatopsis</taxon>
    </lineage>
</organism>
<feature type="domain" description="Polysaccharide pyruvyl transferase" evidence="2">
    <location>
        <begin position="67"/>
        <end position="245"/>
    </location>
</feature>
<feature type="region of interest" description="Disordered" evidence="1">
    <location>
        <begin position="423"/>
        <end position="449"/>
    </location>
</feature>
<dbReference type="Pfam" id="PF04230">
    <property type="entry name" value="PS_pyruv_trans"/>
    <property type="match status" value="1"/>
</dbReference>
<keyword evidence="3" id="KW-0808">Transferase</keyword>
<dbReference type="EMBL" id="FPJG01000006">
    <property type="protein sequence ID" value="SFW50788.1"/>
    <property type="molecule type" value="Genomic_DNA"/>
</dbReference>
<feature type="compositionally biased region" description="Pro residues" evidence="1">
    <location>
        <begin position="425"/>
        <end position="434"/>
    </location>
</feature>
<dbReference type="AlphaFoldDB" id="A0A1K1PTJ3"/>
<dbReference type="STRING" id="546364.SAMN04489730_0991"/>
<dbReference type="GO" id="GO:0016740">
    <property type="term" value="F:transferase activity"/>
    <property type="evidence" value="ECO:0007669"/>
    <property type="project" value="UniProtKB-KW"/>
</dbReference>
<proteinExistence type="predicted"/>
<name>A0A1K1PTJ3_9PSEU</name>
<accession>A0A1K1PTJ3</accession>
<reference evidence="4" key="1">
    <citation type="submission" date="2016-11" db="EMBL/GenBank/DDBJ databases">
        <authorList>
            <person name="Varghese N."/>
            <person name="Submissions S."/>
        </authorList>
    </citation>
    <scope>NUCLEOTIDE SEQUENCE [LARGE SCALE GENOMIC DNA]</scope>
    <source>
        <strain evidence="4">DSM 44671</strain>
    </source>
</reference>
<evidence type="ECO:0000313" key="4">
    <source>
        <dbReference type="Proteomes" id="UP000182740"/>
    </source>
</evidence>
<evidence type="ECO:0000256" key="1">
    <source>
        <dbReference type="SAM" id="MobiDB-lite"/>
    </source>
</evidence>
<gene>
    <name evidence="3" type="ORF">SAMN04489730_0991</name>
</gene>
<protein>
    <submittedName>
        <fullName evidence="3">Polysaccharide pyruvyl transferase family protein WcaK</fullName>
    </submittedName>
</protein>